<proteinExistence type="predicted"/>
<dbReference type="AlphaFoldDB" id="A0A0F9EKH5"/>
<dbReference type="EMBL" id="LAZR01024590">
    <property type="protein sequence ID" value="KKL74628.1"/>
    <property type="molecule type" value="Genomic_DNA"/>
</dbReference>
<comment type="caution">
    <text evidence="1">The sequence shown here is derived from an EMBL/GenBank/DDBJ whole genome shotgun (WGS) entry which is preliminary data.</text>
</comment>
<accession>A0A0F9EKH5</accession>
<protein>
    <submittedName>
        <fullName evidence="1">Uncharacterized protein</fullName>
    </submittedName>
</protein>
<sequence>MSYIRSTSNPESLYVFGSISDLIEFYWNIQDKQLIAYASYDDWKALAEAFYKDPDLDLYDGALKFGALTVKWVWYDEERDVIEADFGDTNYDPKFFTNEVRSVHLRICLSFGNKFADGDYRAYEYRDDLVMWGTTWEYLLSSATSRCKQDSLYRRLKWQIQFVWWRITNFFHKGESDVA</sequence>
<reference evidence="1" key="1">
    <citation type="journal article" date="2015" name="Nature">
        <title>Complex archaea that bridge the gap between prokaryotes and eukaryotes.</title>
        <authorList>
            <person name="Spang A."/>
            <person name="Saw J.H."/>
            <person name="Jorgensen S.L."/>
            <person name="Zaremba-Niedzwiedzka K."/>
            <person name="Martijn J."/>
            <person name="Lind A.E."/>
            <person name="van Eijk R."/>
            <person name="Schleper C."/>
            <person name="Guy L."/>
            <person name="Ettema T.J."/>
        </authorList>
    </citation>
    <scope>NUCLEOTIDE SEQUENCE</scope>
</reference>
<gene>
    <name evidence="1" type="ORF">LCGC14_2063000</name>
</gene>
<organism evidence="1">
    <name type="scientific">marine sediment metagenome</name>
    <dbReference type="NCBI Taxonomy" id="412755"/>
    <lineage>
        <taxon>unclassified sequences</taxon>
        <taxon>metagenomes</taxon>
        <taxon>ecological metagenomes</taxon>
    </lineage>
</organism>
<evidence type="ECO:0000313" key="1">
    <source>
        <dbReference type="EMBL" id="KKL74628.1"/>
    </source>
</evidence>
<name>A0A0F9EKH5_9ZZZZ</name>